<dbReference type="PANTHER" id="PTHR43364:SF18">
    <property type="entry name" value="OXIDOREDUCTASE"/>
    <property type="match status" value="1"/>
</dbReference>
<feature type="domain" description="NADP-dependent oxidoreductase" evidence="1">
    <location>
        <begin position="17"/>
        <end position="121"/>
    </location>
</feature>
<dbReference type="OrthoDB" id="48988at2759"/>
<sequence length="160" mass="17248">MELRTVGDSGLRVSRTGLGTITWGRETDARTAVGLLGRFADAGGTLIDTAPAYGGGAAESFIGRYLAQRPRDSLVLMSKAGFDIRQGQPVVDTSRSALLSALRGSLKRMRTDYIDIWQLHAHLQLRRLANGSGGDVAKGATWAYPHRQYAGRVFLARTTG</sequence>
<gene>
    <name evidence="2" type="ORF">DR999_PMT23181</name>
</gene>
<dbReference type="InterPro" id="IPR050523">
    <property type="entry name" value="AKR_Detox_Biosynth"/>
</dbReference>
<dbReference type="CDD" id="cd06660">
    <property type="entry name" value="AKR_SF"/>
    <property type="match status" value="1"/>
</dbReference>
<reference evidence="2 3" key="2">
    <citation type="submission" date="2019-04" db="EMBL/GenBank/DDBJ databases">
        <title>The genome sequence of big-headed turtle.</title>
        <authorList>
            <person name="Gong S."/>
        </authorList>
    </citation>
    <scope>NUCLEOTIDE SEQUENCE [LARGE SCALE GENOMIC DNA]</scope>
    <source>
        <strain evidence="2">DO16091913</strain>
        <tissue evidence="2">Muscle</tissue>
    </source>
</reference>
<evidence type="ECO:0000313" key="3">
    <source>
        <dbReference type="Proteomes" id="UP000297703"/>
    </source>
</evidence>
<dbReference type="GO" id="GO:0005829">
    <property type="term" value="C:cytosol"/>
    <property type="evidence" value="ECO:0007669"/>
    <property type="project" value="TreeGrafter"/>
</dbReference>
<evidence type="ECO:0000259" key="1">
    <source>
        <dbReference type="Pfam" id="PF00248"/>
    </source>
</evidence>
<dbReference type="Gene3D" id="3.20.20.100">
    <property type="entry name" value="NADP-dependent oxidoreductase domain"/>
    <property type="match status" value="1"/>
</dbReference>
<dbReference type="EMBL" id="QXTE01009565">
    <property type="protein sequence ID" value="TFJ95309.1"/>
    <property type="molecule type" value="Genomic_DNA"/>
</dbReference>
<dbReference type="STRING" id="55544.A0A4D9DHU1"/>
<accession>A0A4D9DHU1</accession>
<organism evidence="2 3">
    <name type="scientific">Platysternon megacephalum</name>
    <name type="common">big-headed turtle</name>
    <dbReference type="NCBI Taxonomy" id="55544"/>
    <lineage>
        <taxon>Eukaryota</taxon>
        <taxon>Metazoa</taxon>
        <taxon>Chordata</taxon>
        <taxon>Craniata</taxon>
        <taxon>Vertebrata</taxon>
        <taxon>Euteleostomi</taxon>
        <taxon>Archelosauria</taxon>
        <taxon>Testudinata</taxon>
        <taxon>Testudines</taxon>
        <taxon>Cryptodira</taxon>
        <taxon>Durocryptodira</taxon>
        <taxon>Testudinoidea</taxon>
        <taxon>Platysternidae</taxon>
        <taxon>Platysternon</taxon>
    </lineage>
</organism>
<reference evidence="2 3" key="1">
    <citation type="submission" date="2019-04" db="EMBL/GenBank/DDBJ databases">
        <title>Draft genome of the big-headed turtle Platysternon megacephalum.</title>
        <authorList>
            <person name="Gong S."/>
        </authorList>
    </citation>
    <scope>NUCLEOTIDE SEQUENCE [LARGE SCALE GENOMIC DNA]</scope>
    <source>
        <strain evidence="2">DO16091913</strain>
        <tissue evidence="2">Muscle</tissue>
    </source>
</reference>
<dbReference type="Pfam" id="PF00248">
    <property type="entry name" value="Aldo_ket_red"/>
    <property type="match status" value="1"/>
</dbReference>
<evidence type="ECO:0000313" key="2">
    <source>
        <dbReference type="EMBL" id="TFJ95309.1"/>
    </source>
</evidence>
<dbReference type="AlphaFoldDB" id="A0A4D9DHU1"/>
<proteinExistence type="predicted"/>
<comment type="caution">
    <text evidence="2">The sequence shown here is derived from an EMBL/GenBank/DDBJ whole genome shotgun (WGS) entry which is preliminary data.</text>
</comment>
<protein>
    <recommendedName>
        <fullName evidence="1">NADP-dependent oxidoreductase domain-containing protein</fullName>
    </recommendedName>
</protein>
<dbReference type="InterPro" id="IPR036812">
    <property type="entry name" value="NAD(P)_OxRdtase_dom_sf"/>
</dbReference>
<keyword evidence="3" id="KW-1185">Reference proteome</keyword>
<dbReference type="PANTHER" id="PTHR43364">
    <property type="entry name" value="NADH-SPECIFIC METHYLGLYOXAL REDUCTASE-RELATED"/>
    <property type="match status" value="1"/>
</dbReference>
<dbReference type="InterPro" id="IPR023210">
    <property type="entry name" value="NADP_OxRdtase_dom"/>
</dbReference>
<name>A0A4D9DHU1_9SAUR</name>
<dbReference type="Proteomes" id="UP000297703">
    <property type="component" value="Unassembled WGS sequence"/>
</dbReference>
<dbReference type="SUPFAM" id="SSF51430">
    <property type="entry name" value="NAD(P)-linked oxidoreductase"/>
    <property type="match status" value="1"/>
</dbReference>